<evidence type="ECO:0000313" key="8">
    <source>
        <dbReference type="Proteomes" id="UP000627934"/>
    </source>
</evidence>
<dbReference type="GO" id="GO:0016020">
    <property type="term" value="C:membrane"/>
    <property type="evidence" value="ECO:0007669"/>
    <property type="project" value="UniProtKB-SubCell"/>
</dbReference>
<dbReference type="PANTHER" id="PTHR48022:SF92">
    <property type="entry name" value="LOW AFFINITY GLUCOSE TRANSPORTER MSTE"/>
    <property type="match status" value="1"/>
</dbReference>
<keyword evidence="4 6" id="KW-0472">Membrane</keyword>
<dbReference type="PANTHER" id="PTHR48022">
    <property type="entry name" value="PLASTIDIC GLUCOSE TRANSPORTER 4"/>
    <property type="match status" value="1"/>
</dbReference>
<protein>
    <submittedName>
        <fullName evidence="7">Hexose transporter protein</fullName>
    </submittedName>
</protein>
<feature type="transmembrane region" description="Helical" evidence="6">
    <location>
        <begin position="95"/>
        <end position="112"/>
    </location>
</feature>
<proteinExistence type="predicted"/>
<dbReference type="SUPFAM" id="SSF103473">
    <property type="entry name" value="MFS general substrate transporter"/>
    <property type="match status" value="1"/>
</dbReference>
<evidence type="ECO:0000256" key="1">
    <source>
        <dbReference type="ARBA" id="ARBA00004141"/>
    </source>
</evidence>
<keyword evidence="3 6" id="KW-1133">Transmembrane helix</keyword>
<dbReference type="Pfam" id="PF00083">
    <property type="entry name" value="Sugar_tr"/>
    <property type="match status" value="1"/>
</dbReference>
<evidence type="ECO:0000256" key="5">
    <source>
        <dbReference type="SAM" id="MobiDB-lite"/>
    </source>
</evidence>
<gene>
    <name evidence="7" type="ORF">BFW01_g294</name>
</gene>
<evidence type="ECO:0000256" key="3">
    <source>
        <dbReference type="ARBA" id="ARBA00022989"/>
    </source>
</evidence>
<feature type="transmembrane region" description="Helical" evidence="6">
    <location>
        <begin position="46"/>
        <end position="74"/>
    </location>
</feature>
<reference evidence="7" key="2">
    <citation type="journal article" date="2018" name="DNA Res.">
        <title>Comparative genome and transcriptome analyses reveal adaptations to opportunistic infections in woody plant degrading pathogens of Botryosphaeriaceae.</title>
        <authorList>
            <person name="Yan J.Y."/>
            <person name="Zhao W.S."/>
            <person name="Chen Z."/>
            <person name="Xing Q.K."/>
            <person name="Zhang W."/>
            <person name="Chethana K.W.T."/>
            <person name="Xue M.F."/>
            <person name="Xu J.P."/>
            <person name="Phillips A.J.L."/>
            <person name="Wang Y."/>
            <person name="Liu J.H."/>
            <person name="Liu M."/>
            <person name="Zhou Y."/>
            <person name="Jayawardena R.S."/>
            <person name="Manawasinghe I.S."/>
            <person name="Huang J.B."/>
            <person name="Qiao G.H."/>
            <person name="Fu C.Y."/>
            <person name="Guo F.F."/>
            <person name="Dissanayake A.J."/>
            <person name="Peng Y.L."/>
            <person name="Hyde K.D."/>
            <person name="Li X.H."/>
        </authorList>
    </citation>
    <scope>NUCLEOTIDE SEQUENCE</scope>
    <source>
        <strain evidence="7">CSS-01s</strain>
    </source>
</reference>
<dbReference type="InterPro" id="IPR036259">
    <property type="entry name" value="MFS_trans_sf"/>
</dbReference>
<evidence type="ECO:0000313" key="7">
    <source>
        <dbReference type="EMBL" id="KAF9630113.1"/>
    </source>
</evidence>
<feature type="transmembrane region" description="Helical" evidence="6">
    <location>
        <begin position="124"/>
        <end position="145"/>
    </location>
</feature>
<dbReference type="GO" id="GO:0005351">
    <property type="term" value="F:carbohydrate:proton symporter activity"/>
    <property type="evidence" value="ECO:0007669"/>
    <property type="project" value="TreeGrafter"/>
</dbReference>
<dbReference type="InterPro" id="IPR050360">
    <property type="entry name" value="MFS_Sugar_Transporters"/>
</dbReference>
<dbReference type="EMBL" id="MDYX01000037">
    <property type="protein sequence ID" value="KAF9630113.1"/>
    <property type="molecule type" value="Genomic_DNA"/>
</dbReference>
<dbReference type="Proteomes" id="UP000627934">
    <property type="component" value="Unassembled WGS sequence"/>
</dbReference>
<comment type="caution">
    <text evidence="7">The sequence shown here is derived from an EMBL/GenBank/DDBJ whole genome shotgun (WGS) entry which is preliminary data.</text>
</comment>
<evidence type="ECO:0000256" key="6">
    <source>
        <dbReference type="SAM" id="Phobius"/>
    </source>
</evidence>
<name>A0A8H7MB00_9PEZI</name>
<dbReference type="AlphaFoldDB" id="A0A8H7MB00"/>
<dbReference type="InterPro" id="IPR005828">
    <property type="entry name" value="MFS_sugar_transport-like"/>
</dbReference>
<evidence type="ECO:0000256" key="2">
    <source>
        <dbReference type="ARBA" id="ARBA00022692"/>
    </source>
</evidence>
<feature type="compositionally biased region" description="Polar residues" evidence="5">
    <location>
        <begin position="1"/>
        <end position="29"/>
    </location>
</feature>
<feature type="region of interest" description="Disordered" evidence="5">
    <location>
        <begin position="1"/>
        <end position="36"/>
    </location>
</feature>
<sequence>MTLFSQKPTSTENSPPENLSHTKSAHNGSDTGGPVDAHLPSRKAPAIAWIMGAVASMGGFMFGYESGHISGIMAMSDFKKRFADQADGTFGPARSVFFISLSAFFYIIGVIIEITSCRVLVQFGIGRLVAGLGIEWLSMCAFMYLSESIPKTSRGAVIWSYQLLIRVGI</sequence>
<dbReference type="Gene3D" id="1.20.1250.20">
    <property type="entry name" value="MFS general substrate transporter like domains"/>
    <property type="match status" value="1"/>
</dbReference>
<comment type="subcellular location">
    <subcellularLocation>
        <location evidence="1">Membrane</location>
        <topology evidence="1">Multi-pass membrane protein</topology>
    </subcellularLocation>
</comment>
<keyword evidence="2 6" id="KW-0812">Transmembrane</keyword>
<reference evidence="7" key="1">
    <citation type="submission" date="2016-08" db="EMBL/GenBank/DDBJ databases">
        <authorList>
            <person name="Yan J."/>
        </authorList>
    </citation>
    <scope>NUCLEOTIDE SEQUENCE</scope>
    <source>
        <strain evidence="7">CSS-01s</strain>
    </source>
</reference>
<accession>A0A8H7MB00</accession>
<evidence type="ECO:0000256" key="4">
    <source>
        <dbReference type="ARBA" id="ARBA00023136"/>
    </source>
</evidence>
<organism evidence="7 8">
    <name type="scientific">Lasiodiplodia theobromae</name>
    <dbReference type="NCBI Taxonomy" id="45133"/>
    <lineage>
        <taxon>Eukaryota</taxon>
        <taxon>Fungi</taxon>
        <taxon>Dikarya</taxon>
        <taxon>Ascomycota</taxon>
        <taxon>Pezizomycotina</taxon>
        <taxon>Dothideomycetes</taxon>
        <taxon>Dothideomycetes incertae sedis</taxon>
        <taxon>Botryosphaeriales</taxon>
        <taxon>Botryosphaeriaceae</taxon>
        <taxon>Lasiodiplodia</taxon>
    </lineage>
</organism>